<organism evidence="2 3">
    <name type="scientific">Ceratopteris richardii</name>
    <name type="common">Triangle waterfern</name>
    <dbReference type="NCBI Taxonomy" id="49495"/>
    <lineage>
        <taxon>Eukaryota</taxon>
        <taxon>Viridiplantae</taxon>
        <taxon>Streptophyta</taxon>
        <taxon>Embryophyta</taxon>
        <taxon>Tracheophyta</taxon>
        <taxon>Polypodiopsida</taxon>
        <taxon>Polypodiidae</taxon>
        <taxon>Polypodiales</taxon>
        <taxon>Pteridineae</taxon>
        <taxon>Pteridaceae</taxon>
        <taxon>Parkerioideae</taxon>
        <taxon>Ceratopteris</taxon>
    </lineage>
</organism>
<feature type="transmembrane region" description="Helical" evidence="1">
    <location>
        <begin position="119"/>
        <end position="145"/>
    </location>
</feature>
<keyword evidence="1" id="KW-1133">Transmembrane helix</keyword>
<evidence type="ECO:0000313" key="3">
    <source>
        <dbReference type="Proteomes" id="UP000825935"/>
    </source>
</evidence>
<dbReference type="AlphaFoldDB" id="A0A8T2U9J1"/>
<proteinExistence type="predicted"/>
<protein>
    <submittedName>
        <fullName evidence="2">Uncharacterized protein</fullName>
    </submittedName>
</protein>
<accession>A0A8T2U9J1</accession>
<dbReference type="EMBL" id="CM035412">
    <property type="protein sequence ID" value="KAH7432527.1"/>
    <property type="molecule type" value="Genomic_DNA"/>
</dbReference>
<keyword evidence="1" id="KW-0472">Membrane</keyword>
<keyword evidence="3" id="KW-1185">Reference proteome</keyword>
<keyword evidence="1" id="KW-0812">Transmembrane</keyword>
<evidence type="ECO:0000313" key="2">
    <source>
        <dbReference type="EMBL" id="KAH7432527.1"/>
    </source>
</evidence>
<dbReference type="Proteomes" id="UP000825935">
    <property type="component" value="Chromosome 7"/>
</dbReference>
<reference evidence="2" key="1">
    <citation type="submission" date="2021-08" db="EMBL/GenBank/DDBJ databases">
        <title>WGS assembly of Ceratopteris richardii.</title>
        <authorList>
            <person name="Marchant D.B."/>
            <person name="Chen G."/>
            <person name="Jenkins J."/>
            <person name="Shu S."/>
            <person name="Leebens-Mack J."/>
            <person name="Grimwood J."/>
            <person name="Schmutz J."/>
            <person name="Soltis P."/>
            <person name="Soltis D."/>
            <person name="Chen Z.-H."/>
        </authorList>
    </citation>
    <scope>NUCLEOTIDE SEQUENCE</scope>
    <source>
        <strain evidence="2">Whitten #5841</strain>
        <tissue evidence="2">Leaf</tissue>
    </source>
</reference>
<name>A0A8T2U9J1_CERRI</name>
<comment type="caution">
    <text evidence="2">The sequence shown here is derived from an EMBL/GenBank/DDBJ whole genome shotgun (WGS) entry which is preliminary data.</text>
</comment>
<sequence>MKLPDNFVHDMLEFCIVKDAEQYDKNDRNHVCTNRSAKMNWKQYESEYESLTNIQELHLALLTFFLMTHPVSYSKQAKAKFTEACVHKESNIQNLGDQDPILTPTIAAGVKKVTFGSIVVLYSINLLICLFAASFILSSCIVHGFV</sequence>
<evidence type="ECO:0000256" key="1">
    <source>
        <dbReference type="SAM" id="Phobius"/>
    </source>
</evidence>
<gene>
    <name evidence="2" type="ORF">KP509_07G026500</name>
</gene>